<reference evidence="1 2" key="1">
    <citation type="submission" date="2016-05" db="EMBL/GenBank/DDBJ databases">
        <title>A degradative enzymes factory behind the ericoid mycorrhizal symbiosis.</title>
        <authorList>
            <consortium name="DOE Joint Genome Institute"/>
            <person name="Martino E."/>
            <person name="Morin E."/>
            <person name="Grelet G."/>
            <person name="Kuo A."/>
            <person name="Kohler A."/>
            <person name="Daghino S."/>
            <person name="Barry K."/>
            <person name="Choi C."/>
            <person name="Cichocki N."/>
            <person name="Clum A."/>
            <person name="Copeland A."/>
            <person name="Hainaut M."/>
            <person name="Haridas S."/>
            <person name="Labutti K."/>
            <person name="Lindquist E."/>
            <person name="Lipzen A."/>
            <person name="Khouja H.-R."/>
            <person name="Murat C."/>
            <person name="Ohm R."/>
            <person name="Olson A."/>
            <person name="Spatafora J."/>
            <person name="Veneault-Fourrey C."/>
            <person name="Henrissat B."/>
            <person name="Grigoriev I."/>
            <person name="Martin F."/>
            <person name="Perotto S."/>
        </authorList>
    </citation>
    <scope>NUCLEOTIDE SEQUENCE [LARGE SCALE GENOMIC DNA]</scope>
    <source>
        <strain evidence="1 2">UAMH 7357</strain>
    </source>
</reference>
<accession>A0A2J6PY50</accession>
<gene>
    <name evidence="1" type="ORF">NA56DRAFT_750831</name>
</gene>
<dbReference type="Proteomes" id="UP000235672">
    <property type="component" value="Unassembled WGS sequence"/>
</dbReference>
<keyword evidence="2" id="KW-1185">Reference proteome</keyword>
<dbReference type="EMBL" id="KZ613491">
    <property type="protein sequence ID" value="PMD18937.1"/>
    <property type="molecule type" value="Genomic_DNA"/>
</dbReference>
<evidence type="ECO:0000313" key="2">
    <source>
        <dbReference type="Proteomes" id="UP000235672"/>
    </source>
</evidence>
<evidence type="ECO:0000313" key="1">
    <source>
        <dbReference type="EMBL" id="PMD18937.1"/>
    </source>
</evidence>
<protein>
    <submittedName>
        <fullName evidence="1">Uncharacterized protein</fullName>
    </submittedName>
</protein>
<dbReference type="AlphaFoldDB" id="A0A2J6PY50"/>
<proteinExistence type="predicted"/>
<organism evidence="1 2">
    <name type="scientific">Hyaloscypha hepaticicola</name>
    <dbReference type="NCBI Taxonomy" id="2082293"/>
    <lineage>
        <taxon>Eukaryota</taxon>
        <taxon>Fungi</taxon>
        <taxon>Dikarya</taxon>
        <taxon>Ascomycota</taxon>
        <taxon>Pezizomycotina</taxon>
        <taxon>Leotiomycetes</taxon>
        <taxon>Helotiales</taxon>
        <taxon>Hyaloscyphaceae</taxon>
        <taxon>Hyaloscypha</taxon>
    </lineage>
</organism>
<sequence length="161" mass="17436">MGNGQWGLTTAGRPHAVGSSRLLRAKPCKSWTDGGVICDLHKPRPPVTALWLKQELLPLRRLEEAVIVGAFSHDTCGRVQVVGFLLRQIMGASCPRRTSDEKTSEGLTGDGERAWCLAACVTVFNISPTCHTAIWKTVVPQPSRNMGNGHITLFRACSSTA</sequence>
<name>A0A2J6PY50_9HELO</name>